<accession>A0ABW1F4R3</accession>
<gene>
    <name evidence="2" type="ORF">ACFP0N_24015</name>
</gene>
<feature type="transmembrane region" description="Helical" evidence="1">
    <location>
        <begin position="216"/>
        <end position="240"/>
    </location>
</feature>
<name>A0ABW1F4R3_9ACTN</name>
<keyword evidence="1" id="KW-0812">Transmembrane</keyword>
<dbReference type="EMBL" id="JBHSOD010000034">
    <property type="protein sequence ID" value="MFC5888039.1"/>
    <property type="molecule type" value="Genomic_DNA"/>
</dbReference>
<feature type="transmembrane region" description="Helical" evidence="1">
    <location>
        <begin position="127"/>
        <end position="146"/>
    </location>
</feature>
<evidence type="ECO:0000313" key="2">
    <source>
        <dbReference type="EMBL" id="MFC5888039.1"/>
    </source>
</evidence>
<proteinExistence type="predicted"/>
<keyword evidence="1" id="KW-0472">Membrane</keyword>
<feature type="transmembrane region" description="Helical" evidence="1">
    <location>
        <begin position="174"/>
        <end position="195"/>
    </location>
</feature>
<organism evidence="2 3">
    <name type="scientific">Kitasatospora aburaviensis</name>
    <dbReference type="NCBI Taxonomy" id="67265"/>
    <lineage>
        <taxon>Bacteria</taxon>
        <taxon>Bacillati</taxon>
        <taxon>Actinomycetota</taxon>
        <taxon>Actinomycetes</taxon>
        <taxon>Kitasatosporales</taxon>
        <taxon>Streptomycetaceae</taxon>
        <taxon>Kitasatospora</taxon>
    </lineage>
</organism>
<dbReference type="InterPro" id="IPR047724">
    <property type="entry name" value="Streptophobe"/>
</dbReference>
<protein>
    <submittedName>
        <fullName evidence="2">Streptophobe family protein</fullName>
    </submittedName>
</protein>
<keyword evidence="3" id="KW-1185">Reference proteome</keyword>
<reference evidence="3" key="1">
    <citation type="journal article" date="2019" name="Int. J. Syst. Evol. Microbiol.">
        <title>The Global Catalogue of Microorganisms (GCM) 10K type strain sequencing project: providing services to taxonomists for standard genome sequencing and annotation.</title>
        <authorList>
            <consortium name="The Broad Institute Genomics Platform"/>
            <consortium name="The Broad Institute Genome Sequencing Center for Infectious Disease"/>
            <person name="Wu L."/>
            <person name="Ma J."/>
        </authorList>
    </citation>
    <scope>NUCLEOTIDE SEQUENCE [LARGE SCALE GENOMIC DNA]</scope>
    <source>
        <strain evidence="3">CGMCC 4.1469</strain>
    </source>
</reference>
<feature type="transmembrane region" description="Helical" evidence="1">
    <location>
        <begin position="22"/>
        <end position="45"/>
    </location>
</feature>
<comment type="caution">
    <text evidence="2">The sequence shown here is derived from an EMBL/GenBank/DDBJ whole genome shotgun (WGS) entry which is preliminary data.</text>
</comment>
<dbReference type="RefSeq" id="WP_313767216.1">
    <property type="nucleotide sequence ID" value="NZ_BAAAVH010000031.1"/>
</dbReference>
<feature type="transmembrane region" description="Helical" evidence="1">
    <location>
        <begin position="411"/>
        <end position="434"/>
    </location>
</feature>
<feature type="transmembrane region" description="Helical" evidence="1">
    <location>
        <begin position="86"/>
        <end position="106"/>
    </location>
</feature>
<sequence>MHPEPPTPAPGPPGFLRGWLDALAVVLAGLAAMAVVAALGLWAAGADALPEGGFPSVLAATLALAVGGTVSLDGGAGFFAQVDAGITAMPLSVGLVGALAMVEVFLRQLRFRAVAHGGELLGRVARTAAVWVVALALLTVGAKHTFAVPLGNDLAEQIGGLLGVNPEVGFHAEAATTIGLGLLWLLVVLAAAFAVSRRAPLPRNLVPFQQAVRPAAFAMLLVLLAYVAIGVVVGLITAAVHGNARETMAVLLLALPNLVWLAFGVGTGAEWHGHLTGAVGLPVPKPLAEVLRAPEGQEATVSLGTLAEQDGRAWWLLPLAAVLLLAAGVLAAYRAPRGVRPWQHAVRLAAAAAVTMLLVGVWTRVYAEYGLSVLGVGVGEGGLGDLLGSVLGGTNPLAGLGGGTLVLEPQLWVAVPLAAGWGLVTGFLGGLVAARLGRRGEVEPPVAP</sequence>
<feature type="transmembrane region" description="Helical" evidence="1">
    <location>
        <begin position="57"/>
        <end position="80"/>
    </location>
</feature>
<evidence type="ECO:0000313" key="3">
    <source>
        <dbReference type="Proteomes" id="UP001596067"/>
    </source>
</evidence>
<dbReference type="NCBIfam" id="NF038391">
    <property type="entry name" value="streptophobe"/>
    <property type="match status" value="1"/>
</dbReference>
<evidence type="ECO:0000256" key="1">
    <source>
        <dbReference type="SAM" id="Phobius"/>
    </source>
</evidence>
<feature type="transmembrane region" description="Helical" evidence="1">
    <location>
        <begin position="345"/>
        <end position="367"/>
    </location>
</feature>
<feature type="transmembrane region" description="Helical" evidence="1">
    <location>
        <begin position="313"/>
        <end position="333"/>
    </location>
</feature>
<dbReference type="Proteomes" id="UP001596067">
    <property type="component" value="Unassembled WGS sequence"/>
</dbReference>
<keyword evidence="1" id="KW-1133">Transmembrane helix</keyword>